<dbReference type="Proteomes" id="UP001210925">
    <property type="component" value="Unassembled WGS sequence"/>
</dbReference>
<sequence>MSEDEFIEGFTDSLKPIESRPSSSKRPTSAGTRLSTLSRKHSSASSSSSRKLRASRTSFRSVDEEIEKPVAIEEPEKEIIAQPSSFYGVRYSTENRDEPRQSRPIKAAPVPYQEDASSYIEQNVLPTLLPVIEELLRLVKYGESPQNPILFLAKRLGSQKAVVDPSDVNDESVQDKIIEI</sequence>
<accession>A0AAD5UQ19</accession>
<dbReference type="EMBL" id="JADGKB010000006">
    <property type="protein sequence ID" value="KAJ3261348.1"/>
    <property type="molecule type" value="Genomic_DNA"/>
</dbReference>
<dbReference type="AlphaFoldDB" id="A0AAD5UQ19"/>
<evidence type="ECO:0000256" key="1">
    <source>
        <dbReference type="SAM" id="MobiDB-lite"/>
    </source>
</evidence>
<proteinExistence type="predicted"/>
<protein>
    <submittedName>
        <fullName evidence="2">Uncharacterized protein</fullName>
    </submittedName>
</protein>
<evidence type="ECO:0000313" key="2">
    <source>
        <dbReference type="EMBL" id="KAJ3261348.1"/>
    </source>
</evidence>
<evidence type="ECO:0000313" key="3">
    <source>
        <dbReference type="Proteomes" id="UP001210925"/>
    </source>
</evidence>
<organism evidence="2 3">
    <name type="scientific">Boothiomyces macroporosus</name>
    <dbReference type="NCBI Taxonomy" id="261099"/>
    <lineage>
        <taxon>Eukaryota</taxon>
        <taxon>Fungi</taxon>
        <taxon>Fungi incertae sedis</taxon>
        <taxon>Chytridiomycota</taxon>
        <taxon>Chytridiomycota incertae sedis</taxon>
        <taxon>Chytridiomycetes</taxon>
        <taxon>Rhizophydiales</taxon>
        <taxon>Terramycetaceae</taxon>
        <taxon>Boothiomyces</taxon>
    </lineage>
</organism>
<gene>
    <name evidence="2" type="ORF">HK103_005956</name>
</gene>
<feature type="compositionally biased region" description="Polar residues" evidence="1">
    <location>
        <begin position="20"/>
        <end position="34"/>
    </location>
</feature>
<name>A0AAD5UQ19_9FUNG</name>
<reference evidence="2" key="1">
    <citation type="submission" date="2020-05" db="EMBL/GenBank/DDBJ databases">
        <title>Phylogenomic resolution of chytrid fungi.</title>
        <authorList>
            <person name="Stajich J.E."/>
            <person name="Amses K."/>
            <person name="Simmons R."/>
            <person name="Seto K."/>
            <person name="Myers J."/>
            <person name="Bonds A."/>
            <person name="Quandt C.A."/>
            <person name="Barry K."/>
            <person name="Liu P."/>
            <person name="Grigoriev I."/>
            <person name="Longcore J.E."/>
            <person name="James T.Y."/>
        </authorList>
    </citation>
    <scope>NUCLEOTIDE SEQUENCE</scope>
    <source>
        <strain evidence="2">PLAUS21</strain>
    </source>
</reference>
<feature type="region of interest" description="Disordered" evidence="1">
    <location>
        <begin position="1"/>
        <end position="64"/>
    </location>
</feature>
<keyword evidence="3" id="KW-1185">Reference proteome</keyword>
<comment type="caution">
    <text evidence="2">The sequence shown here is derived from an EMBL/GenBank/DDBJ whole genome shotgun (WGS) entry which is preliminary data.</text>
</comment>